<evidence type="ECO:0000259" key="2">
    <source>
        <dbReference type="Pfam" id="PF02591"/>
    </source>
</evidence>
<feature type="domain" description="CT398-like coiled coil hairpin" evidence="3">
    <location>
        <begin position="2"/>
        <end position="170"/>
    </location>
</feature>
<evidence type="ECO:0000259" key="3">
    <source>
        <dbReference type="Pfam" id="PF24481"/>
    </source>
</evidence>
<dbReference type="InterPro" id="IPR052376">
    <property type="entry name" value="Oxidative_Scav/Glycosyltrans"/>
</dbReference>
<dbReference type="Pfam" id="PF02591">
    <property type="entry name" value="Zn_ribbon_9"/>
    <property type="match status" value="1"/>
</dbReference>
<evidence type="ECO:0000313" key="4">
    <source>
        <dbReference type="EMBL" id="OIQ64864.1"/>
    </source>
</evidence>
<reference evidence="4" key="1">
    <citation type="submission" date="2016-10" db="EMBL/GenBank/DDBJ databases">
        <title>Sequence of Gallionella enrichment culture.</title>
        <authorList>
            <person name="Poehlein A."/>
            <person name="Muehling M."/>
            <person name="Daniel R."/>
        </authorList>
    </citation>
    <scope>NUCLEOTIDE SEQUENCE</scope>
</reference>
<dbReference type="InterPro" id="IPR056003">
    <property type="entry name" value="CT398_CC_hairpin"/>
</dbReference>
<sequence length="225" mass="25014">MQLEHKAKSLPEHAELATLEARAKVVGNLIVAASTEASDIGREVTRAELDVEQVRVRVAKDEERLNSGQGTPKELEALQHEVVTLARRQGELEEVELEILERLEQSEKYLTESKREATELDQKKAELEAARDAALAEITKEQAVSKEMRGILASQTDPALLALYTKISESVHGIGAAELHQRRCQGCRLEINATDIGRFREAGPDEVLRCEECRRILIRTATSGI</sequence>
<dbReference type="Gene3D" id="1.10.287.1490">
    <property type="match status" value="1"/>
</dbReference>
<dbReference type="Pfam" id="PF24481">
    <property type="entry name" value="CT398_CC"/>
    <property type="match status" value="1"/>
</dbReference>
<feature type="coiled-coil region" evidence="1">
    <location>
        <begin position="75"/>
        <end position="144"/>
    </location>
</feature>
<evidence type="ECO:0000256" key="1">
    <source>
        <dbReference type="SAM" id="Coils"/>
    </source>
</evidence>
<name>A0A1J5P2H9_9ZZZZ</name>
<feature type="domain" description="C4-type zinc ribbon" evidence="2">
    <location>
        <begin position="183"/>
        <end position="217"/>
    </location>
</feature>
<keyword evidence="1" id="KW-0175">Coiled coil</keyword>
<dbReference type="PANTHER" id="PTHR39082">
    <property type="entry name" value="PHOSPHOLIPASE C-BETA-2-RELATED"/>
    <property type="match status" value="1"/>
</dbReference>
<gene>
    <name evidence="4" type="ORF">GALL_535840</name>
</gene>
<dbReference type="PANTHER" id="PTHR39082:SF1">
    <property type="entry name" value="SCAVENGER RECEPTOR CLASS A MEMBER 3"/>
    <property type="match status" value="1"/>
</dbReference>
<accession>A0A1J5P2H9</accession>
<protein>
    <submittedName>
        <fullName evidence="4">Putative zinc ribbon domain protein</fullName>
    </submittedName>
</protein>
<dbReference type="EMBL" id="MLJW01007781">
    <property type="protein sequence ID" value="OIQ64864.1"/>
    <property type="molecule type" value="Genomic_DNA"/>
</dbReference>
<dbReference type="AlphaFoldDB" id="A0A1J5P2H9"/>
<dbReference type="InterPro" id="IPR003743">
    <property type="entry name" value="Zf-RING_7"/>
</dbReference>
<proteinExistence type="predicted"/>
<comment type="caution">
    <text evidence="4">The sequence shown here is derived from an EMBL/GenBank/DDBJ whole genome shotgun (WGS) entry which is preliminary data.</text>
</comment>
<organism evidence="4">
    <name type="scientific">mine drainage metagenome</name>
    <dbReference type="NCBI Taxonomy" id="410659"/>
    <lineage>
        <taxon>unclassified sequences</taxon>
        <taxon>metagenomes</taxon>
        <taxon>ecological metagenomes</taxon>
    </lineage>
</organism>